<organism evidence="1 2">
    <name type="scientific">Leptospira barantonii</name>
    <dbReference type="NCBI Taxonomy" id="2023184"/>
    <lineage>
        <taxon>Bacteria</taxon>
        <taxon>Pseudomonadati</taxon>
        <taxon>Spirochaetota</taxon>
        <taxon>Spirochaetia</taxon>
        <taxon>Leptospirales</taxon>
        <taxon>Leptospiraceae</taxon>
        <taxon>Leptospira</taxon>
    </lineage>
</organism>
<dbReference type="EMBL" id="NPDS01000003">
    <property type="protein sequence ID" value="PJZ57449.1"/>
    <property type="molecule type" value="Genomic_DNA"/>
</dbReference>
<name>A0ABX4NMB8_9LEPT</name>
<dbReference type="RefSeq" id="WP_100762146.1">
    <property type="nucleotide sequence ID" value="NZ_NPDS01000003.1"/>
</dbReference>
<sequence>MEEVQIVKKLPIRAMGRTNLLSEKIEIAMTEEMLKSFIKDNSLVLNVVSQYRLGTITLREDSINLIREYIFEIDKRHQIEVNWKLIRIRKDF</sequence>
<evidence type="ECO:0000313" key="1">
    <source>
        <dbReference type="EMBL" id="PJZ57449.1"/>
    </source>
</evidence>
<proteinExistence type="predicted"/>
<reference evidence="1 2" key="1">
    <citation type="submission" date="2017-07" db="EMBL/GenBank/DDBJ databases">
        <title>Leptospira spp. isolated from tropical soils.</title>
        <authorList>
            <person name="Thibeaux R."/>
            <person name="Iraola G."/>
            <person name="Ferres I."/>
            <person name="Bierque E."/>
            <person name="Girault D."/>
            <person name="Soupe-Gilbert M.-E."/>
            <person name="Picardeau M."/>
            <person name="Goarant C."/>
        </authorList>
    </citation>
    <scope>NUCLEOTIDE SEQUENCE [LARGE SCALE GENOMIC DNA]</scope>
    <source>
        <strain evidence="1 2">FH4-C-A1</strain>
    </source>
</reference>
<protein>
    <submittedName>
        <fullName evidence="1">Uncharacterized protein</fullName>
    </submittedName>
</protein>
<evidence type="ECO:0000313" key="2">
    <source>
        <dbReference type="Proteomes" id="UP000231879"/>
    </source>
</evidence>
<keyword evidence="2" id="KW-1185">Reference proteome</keyword>
<accession>A0ABX4NMB8</accession>
<comment type="caution">
    <text evidence="1">The sequence shown here is derived from an EMBL/GenBank/DDBJ whole genome shotgun (WGS) entry which is preliminary data.</text>
</comment>
<gene>
    <name evidence="1" type="ORF">CH367_08820</name>
</gene>
<dbReference type="Proteomes" id="UP000231879">
    <property type="component" value="Unassembled WGS sequence"/>
</dbReference>